<dbReference type="NCBIfam" id="TIGR00756">
    <property type="entry name" value="PPR"/>
    <property type="match status" value="5"/>
</dbReference>
<dbReference type="AlphaFoldDB" id="A0A5A7P8T7"/>
<dbReference type="InterPro" id="IPR046848">
    <property type="entry name" value="E_motif"/>
</dbReference>
<dbReference type="InterPro" id="IPR046960">
    <property type="entry name" value="PPR_At4g14850-like_plant"/>
</dbReference>
<dbReference type="PROSITE" id="PS51375">
    <property type="entry name" value="PPR"/>
    <property type="match status" value="5"/>
</dbReference>
<dbReference type="FunFam" id="1.25.40.10:FF:000348">
    <property type="entry name" value="Pentatricopeptide repeat-containing protein chloroplastic"/>
    <property type="match status" value="1"/>
</dbReference>
<keyword evidence="4" id="KW-0472">Membrane</keyword>
<dbReference type="FunFam" id="1.25.40.10:FF:000427">
    <property type="entry name" value="Pentatricopeptide repeat-containing protein chloroplastic"/>
    <property type="match status" value="1"/>
</dbReference>
<evidence type="ECO:0000256" key="1">
    <source>
        <dbReference type="ARBA" id="ARBA00022737"/>
    </source>
</evidence>
<feature type="repeat" description="PPR" evidence="2">
    <location>
        <begin position="887"/>
        <end position="921"/>
    </location>
</feature>
<dbReference type="InterPro" id="IPR011990">
    <property type="entry name" value="TPR-like_helical_dom_sf"/>
</dbReference>
<protein>
    <submittedName>
        <fullName evidence="5">Pentatricopeptide repeat-containing protein</fullName>
    </submittedName>
</protein>
<feature type="repeat" description="PPR" evidence="2">
    <location>
        <begin position="654"/>
        <end position="688"/>
    </location>
</feature>
<gene>
    <name evidence="5" type="ORF">STAS_05071</name>
</gene>
<evidence type="ECO:0000256" key="3">
    <source>
        <dbReference type="SAM" id="MobiDB-lite"/>
    </source>
</evidence>
<feature type="transmembrane region" description="Helical" evidence="4">
    <location>
        <begin position="219"/>
        <end position="240"/>
    </location>
</feature>
<feature type="transmembrane region" description="Helical" evidence="4">
    <location>
        <begin position="287"/>
        <end position="314"/>
    </location>
</feature>
<evidence type="ECO:0000256" key="4">
    <source>
        <dbReference type="SAM" id="Phobius"/>
    </source>
</evidence>
<feature type="repeat" description="PPR" evidence="2">
    <location>
        <begin position="856"/>
        <end position="886"/>
    </location>
</feature>
<feature type="repeat" description="PPR" evidence="2">
    <location>
        <begin position="755"/>
        <end position="789"/>
    </location>
</feature>
<dbReference type="Proteomes" id="UP000325081">
    <property type="component" value="Unassembled WGS sequence"/>
</dbReference>
<dbReference type="PANTHER" id="PTHR47926">
    <property type="entry name" value="PENTATRICOPEPTIDE REPEAT-CONTAINING PROTEIN"/>
    <property type="match status" value="1"/>
</dbReference>
<keyword evidence="4" id="KW-1133">Transmembrane helix</keyword>
<dbReference type="EMBL" id="BKCP01003447">
    <property type="protein sequence ID" value="GER29225.1"/>
    <property type="molecule type" value="Genomic_DNA"/>
</dbReference>
<dbReference type="InterPro" id="IPR002885">
    <property type="entry name" value="PPR_rpt"/>
</dbReference>
<dbReference type="Pfam" id="PF13041">
    <property type="entry name" value="PPR_2"/>
    <property type="match status" value="4"/>
</dbReference>
<proteinExistence type="predicted"/>
<comment type="caution">
    <text evidence="5">The sequence shown here is derived from an EMBL/GenBank/DDBJ whole genome shotgun (WGS) entry which is preliminary data.</text>
</comment>
<feature type="region of interest" description="Disordered" evidence="3">
    <location>
        <begin position="485"/>
        <end position="504"/>
    </location>
</feature>
<organism evidence="5 6">
    <name type="scientific">Striga asiatica</name>
    <name type="common">Asiatic witchweed</name>
    <name type="synonym">Buchnera asiatica</name>
    <dbReference type="NCBI Taxonomy" id="4170"/>
    <lineage>
        <taxon>Eukaryota</taxon>
        <taxon>Viridiplantae</taxon>
        <taxon>Streptophyta</taxon>
        <taxon>Embryophyta</taxon>
        <taxon>Tracheophyta</taxon>
        <taxon>Spermatophyta</taxon>
        <taxon>Magnoliopsida</taxon>
        <taxon>eudicotyledons</taxon>
        <taxon>Gunneridae</taxon>
        <taxon>Pentapetalae</taxon>
        <taxon>asterids</taxon>
        <taxon>lamiids</taxon>
        <taxon>Lamiales</taxon>
        <taxon>Orobanchaceae</taxon>
        <taxon>Buchnereae</taxon>
        <taxon>Striga</taxon>
    </lineage>
</organism>
<feature type="transmembrane region" description="Helical" evidence="4">
    <location>
        <begin position="130"/>
        <end position="150"/>
    </location>
</feature>
<name>A0A5A7P8T7_STRAF</name>
<feature type="repeat" description="PPR" evidence="2">
    <location>
        <begin position="988"/>
        <end position="1022"/>
    </location>
</feature>
<keyword evidence="1" id="KW-0677">Repeat</keyword>
<dbReference type="OrthoDB" id="185373at2759"/>
<feature type="compositionally biased region" description="Basic and acidic residues" evidence="3">
    <location>
        <begin position="485"/>
        <end position="497"/>
    </location>
</feature>
<keyword evidence="6" id="KW-1185">Reference proteome</keyword>
<dbReference type="Pfam" id="PF01535">
    <property type="entry name" value="PPR"/>
    <property type="match status" value="4"/>
</dbReference>
<dbReference type="GO" id="GO:0009451">
    <property type="term" value="P:RNA modification"/>
    <property type="evidence" value="ECO:0007669"/>
    <property type="project" value="InterPro"/>
</dbReference>
<evidence type="ECO:0000313" key="5">
    <source>
        <dbReference type="EMBL" id="GER29225.1"/>
    </source>
</evidence>
<dbReference type="Pfam" id="PF20431">
    <property type="entry name" value="E_motif"/>
    <property type="match status" value="1"/>
</dbReference>
<evidence type="ECO:0000313" key="6">
    <source>
        <dbReference type="Proteomes" id="UP000325081"/>
    </source>
</evidence>
<reference evidence="6" key="1">
    <citation type="journal article" date="2019" name="Curr. Biol.">
        <title>Genome Sequence of Striga asiatica Provides Insight into the Evolution of Plant Parasitism.</title>
        <authorList>
            <person name="Yoshida S."/>
            <person name="Kim S."/>
            <person name="Wafula E.K."/>
            <person name="Tanskanen J."/>
            <person name="Kim Y.M."/>
            <person name="Honaas L."/>
            <person name="Yang Z."/>
            <person name="Spallek T."/>
            <person name="Conn C.E."/>
            <person name="Ichihashi Y."/>
            <person name="Cheong K."/>
            <person name="Cui S."/>
            <person name="Der J.P."/>
            <person name="Gundlach H."/>
            <person name="Jiao Y."/>
            <person name="Hori C."/>
            <person name="Ishida J.K."/>
            <person name="Kasahara H."/>
            <person name="Kiba T."/>
            <person name="Kim M.S."/>
            <person name="Koo N."/>
            <person name="Laohavisit A."/>
            <person name="Lee Y.H."/>
            <person name="Lumba S."/>
            <person name="McCourt P."/>
            <person name="Mortimer J.C."/>
            <person name="Mutuku J.M."/>
            <person name="Nomura T."/>
            <person name="Sasaki-Sekimoto Y."/>
            <person name="Seto Y."/>
            <person name="Wang Y."/>
            <person name="Wakatake T."/>
            <person name="Sakakibara H."/>
            <person name="Demura T."/>
            <person name="Yamaguchi S."/>
            <person name="Yoneyama K."/>
            <person name="Manabe R.I."/>
            <person name="Nelson D.C."/>
            <person name="Schulman A.H."/>
            <person name="Timko M.P."/>
            <person name="dePamphilis C.W."/>
            <person name="Choi D."/>
            <person name="Shirasu K."/>
        </authorList>
    </citation>
    <scope>NUCLEOTIDE SEQUENCE [LARGE SCALE GENOMIC DNA]</scope>
    <source>
        <strain evidence="6">cv. UVA1</strain>
    </source>
</reference>
<feature type="transmembrane region" description="Helical" evidence="4">
    <location>
        <begin position="77"/>
        <end position="99"/>
    </location>
</feature>
<dbReference type="FunFam" id="1.25.40.10:FF:000989">
    <property type="entry name" value="Pentatricopeptide repeat-containing protein At1g31430"/>
    <property type="match status" value="1"/>
</dbReference>
<dbReference type="GO" id="GO:0003723">
    <property type="term" value="F:RNA binding"/>
    <property type="evidence" value="ECO:0007669"/>
    <property type="project" value="InterPro"/>
</dbReference>
<dbReference type="PANTHER" id="PTHR47926:SF489">
    <property type="entry name" value="PENTATRICOPEPTIDE REPEAT-CONTAINING PROTEIN"/>
    <property type="match status" value="1"/>
</dbReference>
<sequence length="1175" mass="130978">MFTEFDRRLGLGEAASLNAPQIRLLEILCSSFDDHLSNSLAAAVSPHLFQSVIVHAGREHAWYSCLGRIHGQGLVQLSYFSGPWIIRITYIFFSIWWGIGEIVRLSIWRQEGRALDNLTSGWRENVCKCYIVSNLGFAEPCLFLTLIFLLRASLQSSGTLGSKWNVKTAGFVLLYGFPMFVLQLAVILIGPEYRQVHNPRLPSYFIQASSDTDVAFCTYPLLSTMFLGLFATVLTVYLFWLGRRILHLVINKSLQKRVYTLIFSISSFFPLRVVLLGLTVLPDPDRLVFDVVAFLAFLSLLCCASVGICMLVYLPIADSLSLRSLERDIEARRGVSDDTLSLLTNQSPLEGSLVSGGSPKRNSSVSGKSGSISFRAMETDEPCGSGFVELSLFNPDQQLMTPFGSPRLGGCLLVIPTLFFMVELSKPVHLTGHTNLTLGKPCWSNNIELNGSSRTLREWGEKNLGMGYALVSNTWEIWSKIDLSSKRSSDRPPRRTNTDLSIGGSSLENPSGVRVLFRYAAFYRRGGGGEPISSRLVAMADRIPRINLQPSFDEAWTTTRPFGEGPPPGFSGPLPTPVTPTPTPQGAPWLLTKESCIDLLKSCKSMLHLRQIQAHIFTHGLHHNIDVLHKLVAFTSAANLAHADKILARIERPTLFIYNVMIKAHAKSGSFREALFLFDELRARELCPDNYTYPFVYKAVVGLGLVREGEKIHGFVLRSGVLYDSYVCNSVLNMYGDLGFVQCLSKLFDEMPLRDLVSWNVFISGLVKNNRFEDVVRVYKKMRVVKSVLPDEATVVTTLSACTALKNLDLGREIHEYVKTQLDFTLIIGNALLDMYAKCGCLDIAREIFNSMPEKNVICWTSMISAYVNAGRLNEARALFERTPVRDLILWTTMINGYVQFKEVGEAMALFRYMQMERIKPDKYTLVALLTGCAQLGALQQGEWIHTYLVENRINIDAVVGTALIEMYAKCGCLEKSLYIFDRLKQKDTASWTSIICALALNGNTSKALELFSEMIEVGIRPDDVTFIGVLSACSHGGLVEEGRMHFDSMSRVYKVEPKLEHYGCLIDLLGRAGLLDEAEDMINKVSGRENDIIVPLYGALLSACRNYENVNMGERIARRLLEIESSESSSHTLMASIYAAASRWEDVRRVRDRMAAVGSKKLPGCSAVEIGNAS</sequence>
<feature type="transmembrane region" description="Helical" evidence="4">
    <location>
        <begin position="171"/>
        <end position="190"/>
    </location>
</feature>
<keyword evidence="4" id="KW-0812">Transmembrane</keyword>
<dbReference type="Gene3D" id="1.25.40.10">
    <property type="entry name" value="Tetratricopeptide repeat domain"/>
    <property type="match status" value="3"/>
</dbReference>
<accession>A0A5A7P8T7</accession>
<feature type="transmembrane region" description="Helical" evidence="4">
    <location>
        <begin position="261"/>
        <end position="281"/>
    </location>
</feature>
<evidence type="ECO:0000256" key="2">
    <source>
        <dbReference type="PROSITE-ProRule" id="PRU00708"/>
    </source>
</evidence>